<sequence>MGVVGDGVTGSGIGEDEKTLQRELHETSAIGIECMNAFSSFIQLKVANLANTTLI</sequence>
<dbReference type="RefSeq" id="XP_024576899.1">
    <property type="nucleotide sequence ID" value="XM_024726198.1"/>
</dbReference>
<evidence type="ECO:0000313" key="1">
    <source>
        <dbReference type="EMBL" id="CEG40530.1"/>
    </source>
</evidence>
<dbReference type="EMBL" id="CCYD01000523">
    <property type="protein sequence ID" value="CEG40530.1"/>
    <property type="molecule type" value="Genomic_DNA"/>
</dbReference>
<name>A0A0P1AHQ4_PLAHL</name>
<organism evidence="1 2">
    <name type="scientific">Plasmopara halstedii</name>
    <name type="common">Downy mildew of sunflower</name>
    <dbReference type="NCBI Taxonomy" id="4781"/>
    <lineage>
        <taxon>Eukaryota</taxon>
        <taxon>Sar</taxon>
        <taxon>Stramenopiles</taxon>
        <taxon>Oomycota</taxon>
        <taxon>Peronosporomycetes</taxon>
        <taxon>Peronosporales</taxon>
        <taxon>Peronosporaceae</taxon>
        <taxon>Plasmopara</taxon>
    </lineage>
</organism>
<keyword evidence="2" id="KW-1185">Reference proteome</keyword>
<evidence type="ECO:0000313" key="2">
    <source>
        <dbReference type="Proteomes" id="UP000054928"/>
    </source>
</evidence>
<dbReference type="GeneID" id="36405779"/>
<dbReference type="Proteomes" id="UP000054928">
    <property type="component" value="Unassembled WGS sequence"/>
</dbReference>
<accession>A0A0P1AHQ4</accession>
<proteinExistence type="predicted"/>
<dbReference type="AlphaFoldDB" id="A0A0P1AHQ4"/>
<reference evidence="2" key="1">
    <citation type="submission" date="2014-09" db="EMBL/GenBank/DDBJ databases">
        <authorList>
            <person name="Sharma Rahul"/>
            <person name="Thines Marco"/>
        </authorList>
    </citation>
    <scope>NUCLEOTIDE SEQUENCE [LARGE SCALE GENOMIC DNA]</scope>
</reference>
<protein>
    <submittedName>
        <fullName evidence="1">Uncharacterized protein</fullName>
    </submittedName>
</protein>